<dbReference type="KEGG" id="pms:KNP414_01322"/>
<evidence type="ECO:0000259" key="6">
    <source>
        <dbReference type="PROSITE" id="PS50110"/>
    </source>
</evidence>
<dbReference type="Gene3D" id="1.10.10.60">
    <property type="entry name" value="Homeodomain-like"/>
    <property type="match status" value="2"/>
</dbReference>
<dbReference type="HOGENOM" id="CLU_000445_5_0_9"/>
<feature type="modified residue" description="4-aspartylphosphate" evidence="4">
    <location>
        <position position="55"/>
    </location>
</feature>
<reference evidence="8" key="1">
    <citation type="submission" date="2011-06" db="EMBL/GenBank/DDBJ databases">
        <title>Complete genome sequence of Paenibacillus mucilaginosus KNP414.</title>
        <authorList>
            <person name="Wang J."/>
            <person name="Hu S."/>
            <person name="Hu X."/>
            <person name="Zhang B."/>
            <person name="Dong D."/>
            <person name="Zhang S."/>
            <person name="Zhao K."/>
            <person name="Wu D."/>
        </authorList>
    </citation>
    <scope>NUCLEOTIDE SEQUENCE [LARGE SCALE GENOMIC DNA]</scope>
    <source>
        <strain evidence="8">KNP414</strain>
    </source>
</reference>
<keyword evidence="1" id="KW-0805">Transcription regulation</keyword>
<dbReference type="InterPro" id="IPR009057">
    <property type="entry name" value="Homeodomain-like_sf"/>
</dbReference>
<evidence type="ECO:0000313" key="8">
    <source>
        <dbReference type="Proteomes" id="UP000006620"/>
    </source>
</evidence>
<gene>
    <name evidence="7" type="primary">yesN3</name>
    <name evidence="7" type="ordered locus">KNP414_01322</name>
</gene>
<evidence type="ECO:0000256" key="2">
    <source>
        <dbReference type="ARBA" id="ARBA00023125"/>
    </source>
</evidence>
<dbReference type="InterPro" id="IPR020449">
    <property type="entry name" value="Tscrpt_reg_AraC-type_HTH"/>
</dbReference>
<dbReference type="GO" id="GO:0003700">
    <property type="term" value="F:DNA-binding transcription factor activity"/>
    <property type="evidence" value="ECO:0007669"/>
    <property type="project" value="InterPro"/>
</dbReference>
<dbReference type="InterPro" id="IPR041522">
    <property type="entry name" value="CdaR_GGDEF"/>
</dbReference>
<dbReference type="Pfam" id="PF00072">
    <property type="entry name" value="Response_reg"/>
    <property type="match status" value="1"/>
</dbReference>
<dbReference type="PANTHER" id="PTHR43280:SF2">
    <property type="entry name" value="HTH-TYPE TRANSCRIPTIONAL REGULATOR EXSA"/>
    <property type="match status" value="1"/>
</dbReference>
<evidence type="ECO:0000256" key="4">
    <source>
        <dbReference type="PROSITE-ProRule" id="PRU00169"/>
    </source>
</evidence>
<dbReference type="InterPro" id="IPR011006">
    <property type="entry name" value="CheY-like_superfamily"/>
</dbReference>
<dbReference type="SUPFAM" id="SSF52172">
    <property type="entry name" value="CheY-like"/>
    <property type="match status" value="1"/>
</dbReference>
<dbReference type="Gene3D" id="3.40.50.2300">
    <property type="match status" value="1"/>
</dbReference>
<feature type="domain" description="Response regulatory" evidence="6">
    <location>
        <begin position="3"/>
        <end position="120"/>
    </location>
</feature>
<dbReference type="PRINTS" id="PR00032">
    <property type="entry name" value="HTHARAC"/>
</dbReference>
<dbReference type="EMBL" id="CP002869">
    <property type="protein sequence ID" value="AEI39886.1"/>
    <property type="molecule type" value="Genomic_DNA"/>
</dbReference>
<dbReference type="RefSeq" id="WP_013915048.1">
    <property type="nucleotide sequence ID" value="NC_015690.1"/>
</dbReference>
<proteinExistence type="predicted"/>
<keyword evidence="3" id="KW-0804">Transcription</keyword>
<dbReference type="PROSITE" id="PS01124">
    <property type="entry name" value="HTH_ARAC_FAMILY_2"/>
    <property type="match status" value="1"/>
</dbReference>
<dbReference type="SMART" id="SM00342">
    <property type="entry name" value="HTH_ARAC"/>
    <property type="match status" value="1"/>
</dbReference>
<evidence type="ECO:0000313" key="7">
    <source>
        <dbReference type="EMBL" id="AEI39886.1"/>
    </source>
</evidence>
<dbReference type="GO" id="GO:0000160">
    <property type="term" value="P:phosphorelay signal transduction system"/>
    <property type="evidence" value="ECO:0007669"/>
    <property type="project" value="InterPro"/>
</dbReference>
<accession>F8FJC3</accession>
<keyword evidence="4" id="KW-0597">Phosphoprotein</keyword>
<dbReference type="PROSITE" id="PS50110">
    <property type="entry name" value="RESPONSE_REGULATORY"/>
    <property type="match status" value="1"/>
</dbReference>
<dbReference type="GO" id="GO:0043565">
    <property type="term" value="F:sequence-specific DNA binding"/>
    <property type="evidence" value="ECO:0007669"/>
    <property type="project" value="InterPro"/>
</dbReference>
<dbReference type="InterPro" id="IPR001789">
    <property type="entry name" value="Sig_transdc_resp-reg_receiver"/>
</dbReference>
<dbReference type="SMART" id="SM00448">
    <property type="entry name" value="REC"/>
    <property type="match status" value="1"/>
</dbReference>
<organism evidence="7 8">
    <name type="scientific">Paenibacillus mucilaginosus (strain KNP414)</name>
    <dbReference type="NCBI Taxonomy" id="1036673"/>
    <lineage>
        <taxon>Bacteria</taxon>
        <taxon>Bacillati</taxon>
        <taxon>Bacillota</taxon>
        <taxon>Bacilli</taxon>
        <taxon>Bacillales</taxon>
        <taxon>Paenibacillaceae</taxon>
        <taxon>Paenibacillus</taxon>
    </lineage>
</organism>
<dbReference type="AlphaFoldDB" id="F8FJC3"/>
<name>F8FJC3_PAEMK</name>
<dbReference type="Pfam" id="PF17853">
    <property type="entry name" value="GGDEF_2"/>
    <property type="match status" value="1"/>
</dbReference>
<evidence type="ECO:0000256" key="1">
    <source>
        <dbReference type="ARBA" id="ARBA00023015"/>
    </source>
</evidence>
<dbReference type="InterPro" id="IPR018062">
    <property type="entry name" value="HTH_AraC-typ_CS"/>
</dbReference>
<dbReference type="Pfam" id="PF12833">
    <property type="entry name" value="HTH_18"/>
    <property type="match status" value="1"/>
</dbReference>
<dbReference type="InterPro" id="IPR018060">
    <property type="entry name" value="HTH_AraC"/>
</dbReference>
<feature type="domain" description="HTH araC/xylS-type" evidence="5">
    <location>
        <begin position="430"/>
        <end position="528"/>
    </location>
</feature>
<dbReference type="PANTHER" id="PTHR43280">
    <property type="entry name" value="ARAC-FAMILY TRANSCRIPTIONAL REGULATOR"/>
    <property type="match status" value="1"/>
</dbReference>
<dbReference type="SUPFAM" id="SSF46689">
    <property type="entry name" value="Homeodomain-like"/>
    <property type="match status" value="2"/>
</dbReference>
<keyword evidence="2" id="KW-0238">DNA-binding</keyword>
<evidence type="ECO:0000259" key="5">
    <source>
        <dbReference type="PROSITE" id="PS01124"/>
    </source>
</evidence>
<dbReference type="Proteomes" id="UP000006620">
    <property type="component" value="Chromosome"/>
</dbReference>
<evidence type="ECO:0000256" key="3">
    <source>
        <dbReference type="ARBA" id="ARBA00023163"/>
    </source>
</evidence>
<sequence>MLNIVIADDDKTIREGIGTIIRSLGRGYGIDTTASDGQAALERVIALKPDVLITDIKMPVMDGIQLVHTISGMGLPVKMIVLSGYDEFEYVKESLKAGVRDYLLKPLNKRDLIKLLDRLEAAKGVELLLAEQQEKLKRRVEESRFLRRERLLWDLIVNRVRPAATFGERVSEFGLDRVSSFILAIVRIEDPAEPPAAFDWGTWLQELSEEVRWLEESLFSIQNGQLTLLLPCPAEADGTDGDQAPDPAPFIWLTSRMRECAEGAFTAGISRPIPSLTDVPQAYRQAAECLRQAFYDGPGRVYVFDRERTVFPPVRDAEWAAPAQQILQAVEAFDADKACGQLDSLLSALIAQRVDPAQLAGVCSKLVRRVYARFEEAERIAEADAEASVLRVIEDAPAAQVLQERLCGALHRLVLEMQAHHAKKDSPVIASAKEYIRKNYAQNINLQTVAAQVHLNPNYFSNVFKQETGMNFLEYLLDIRIAAAKKLLEEPDVKVYEVGYLVGYDNPSSFNRAFKNVTGLTPSEYRKIGYSRTEA</sequence>
<dbReference type="CDD" id="cd17536">
    <property type="entry name" value="REC_YesN-like"/>
    <property type="match status" value="1"/>
</dbReference>
<protein>
    <submittedName>
        <fullName evidence="7">YesN3</fullName>
    </submittedName>
</protein>
<dbReference type="PATRIC" id="fig|1036673.3.peg.1156"/>
<reference evidence="7 8" key="2">
    <citation type="journal article" date="2013" name="Genome Announc.">
        <title>Genome Sequence of Growth-Improving Paenibacillus mucilaginosus Strain KNP414.</title>
        <authorList>
            <person name="Lu J.J."/>
            <person name="Wang J.F."/>
            <person name="Hu X.F."/>
        </authorList>
    </citation>
    <scope>NUCLEOTIDE SEQUENCE [LARGE SCALE GENOMIC DNA]</scope>
    <source>
        <strain evidence="7 8">KNP414</strain>
    </source>
</reference>
<dbReference type="PROSITE" id="PS00041">
    <property type="entry name" value="HTH_ARAC_FAMILY_1"/>
    <property type="match status" value="1"/>
</dbReference>